<dbReference type="SMART" id="SM00065">
    <property type="entry name" value="GAF"/>
    <property type="match status" value="2"/>
</dbReference>
<dbReference type="SUPFAM" id="SSF109604">
    <property type="entry name" value="HD-domain/PDEase-like"/>
    <property type="match status" value="1"/>
</dbReference>
<dbReference type="PROSITE" id="PS51832">
    <property type="entry name" value="HD_GYP"/>
    <property type="match status" value="1"/>
</dbReference>
<dbReference type="KEGG" id="shd:SUTH_02048"/>
<dbReference type="HOGENOM" id="CLU_000445_92_13_4"/>
<evidence type="ECO:0000259" key="1">
    <source>
        <dbReference type="PROSITE" id="PS51832"/>
    </source>
</evidence>
<dbReference type="AlphaFoldDB" id="W0SF15"/>
<dbReference type="PANTHER" id="PTHR43155:SF2">
    <property type="entry name" value="CYCLIC DI-GMP PHOSPHODIESTERASE PA4108"/>
    <property type="match status" value="1"/>
</dbReference>
<reference evidence="2 3" key="1">
    <citation type="journal article" date="2014" name="Syst. Appl. Microbiol.">
        <title>Complete genomes of freshwater sulfur oxidizers Sulfuricella denitrificans skB26 and Sulfuritalea hydrogenivorans sk43H: genetic insights into the sulfur oxidation pathway of betaproteobacteria.</title>
        <authorList>
            <person name="Watanabe T."/>
            <person name="Kojima H."/>
            <person name="Fukui M."/>
        </authorList>
    </citation>
    <scope>NUCLEOTIDE SEQUENCE [LARGE SCALE GENOMIC DNA]</scope>
    <source>
        <strain evidence="2">DSM22779</strain>
    </source>
</reference>
<evidence type="ECO:0000313" key="2">
    <source>
        <dbReference type="EMBL" id="BAO29839.1"/>
    </source>
</evidence>
<dbReference type="EMBL" id="AP012547">
    <property type="protein sequence ID" value="BAO29839.1"/>
    <property type="molecule type" value="Genomic_DNA"/>
</dbReference>
<evidence type="ECO:0000313" key="3">
    <source>
        <dbReference type="Proteomes" id="UP000031637"/>
    </source>
</evidence>
<dbReference type="Gene3D" id="1.10.3210.10">
    <property type="entry name" value="Hypothetical protein af1432"/>
    <property type="match status" value="1"/>
</dbReference>
<organism evidence="2 3">
    <name type="scientific">Sulfuritalea hydrogenivorans sk43H</name>
    <dbReference type="NCBI Taxonomy" id="1223802"/>
    <lineage>
        <taxon>Bacteria</taxon>
        <taxon>Pseudomonadati</taxon>
        <taxon>Pseudomonadota</taxon>
        <taxon>Betaproteobacteria</taxon>
        <taxon>Nitrosomonadales</taxon>
        <taxon>Sterolibacteriaceae</taxon>
        <taxon>Sulfuritalea</taxon>
    </lineage>
</organism>
<dbReference type="PANTHER" id="PTHR43155">
    <property type="entry name" value="CYCLIC DI-GMP PHOSPHODIESTERASE PA4108-RELATED"/>
    <property type="match status" value="1"/>
</dbReference>
<feature type="domain" description="HD-GYP" evidence="1">
    <location>
        <begin position="313"/>
        <end position="511"/>
    </location>
</feature>
<sequence>MTDARASDDQRFRHCLEIQRRVSSVHDLGRLAQVVMGEVTALLGADRSTLFLFDRDTMELRANFAEGVEGRALVVPLRMGIVGTAILRRELTNVSNAYASPYFNPEVDSILDYRTESLLVAPLLAADGHILGGLELLNKITGRFTAEDEVMIRQTAGRLAKWVENGDIYPAGVEAEVIALRNTVGCDRGTVFVLEEGSGRLVAIHADGGDGRSISLNMKLGIAGLTAVTGRSIRIDEAWEDSRFDRSVDQRTGYRTHSMLCVPLKSTSGESLGVVQAINRRGGLFSDDDLATLEAVAGIVAIAIENAMMFAEQERQFHSMLDVLAASIDAKDGLTAGHSTNVALHAVAIGRELGFNIEELDLLRVAAVLHDYGKIGVSDSVLRKEGPFDDAEFDEMKRHPALTEDILTRIHFTRKYRNVPLIAASHHERLDGSGYPRGLTEREIPFMSKILTVADVFEALTADRHYRKKMSVEDALSILDAGAGTRFDAHVIAALRRCLGVPEPLVAKAPPLENYRSGK</sequence>
<dbReference type="RefSeq" id="WP_052473522.1">
    <property type="nucleotide sequence ID" value="NZ_AP012547.1"/>
</dbReference>
<dbReference type="InterPro" id="IPR029016">
    <property type="entry name" value="GAF-like_dom_sf"/>
</dbReference>
<dbReference type="SUPFAM" id="SSF55781">
    <property type="entry name" value="GAF domain-like"/>
    <property type="match status" value="2"/>
</dbReference>
<dbReference type="SMART" id="SM00471">
    <property type="entry name" value="HDc"/>
    <property type="match status" value="1"/>
</dbReference>
<dbReference type="Pfam" id="PF01590">
    <property type="entry name" value="GAF"/>
    <property type="match status" value="2"/>
</dbReference>
<dbReference type="InterPro" id="IPR003607">
    <property type="entry name" value="HD/PDEase_dom"/>
</dbReference>
<dbReference type="Pfam" id="PF13487">
    <property type="entry name" value="HD_5"/>
    <property type="match status" value="1"/>
</dbReference>
<keyword evidence="3" id="KW-1185">Reference proteome</keyword>
<dbReference type="Gene3D" id="3.30.450.40">
    <property type="match status" value="2"/>
</dbReference>
<proteinExistence type="predicted"/>
<name>W0SF15_9PROT</name>
<dbReference type="InterPro" id="IPR003018">
    <property type="entry name" value="GAF"/>
</dbReference>
<protein>
    <submittedName>
        <fullName evidence="2">Cyclic di-GMP phosphodiesterase response regulator RpfG</fullName>
    </submittedName>
</protein>
<dbReference type="InterPro" id="IPR037522">
    <property type="entry name" value="HD_GYP_dom"/>
</dbReference>
<dbReference type="Proteomes" id="UP000031637">
    <property type="component" value="Chromosome"/>
</dbReference>
<dbReference type="CDD" id="cd00077">
    <property type="entry name" value="HDc"/>
    <property type="match status" value="1"/>
</dbReference>
<dbReference type="STRING" id="1223802.SUTH_02048"/>
<accession>W0SF15</accession>
<dbReference type="GO" id="GO:0008081">
    <property type="term" value="F:phosphoric diester hydrolase activity"/>
    <property type="evidence" value="ECO:0007669"/>
    <property type="project" value="UniProtKB-ARBA"/>
</dbReference>
<gene>
    <name evidence="2" type="ORF">SUTH_02048</name>
</gene>